<protein>
    <submittedName>
        <fullName evidence="1">Uncharacterized protein</fullName>
    </submittedName>
</protein>
<dbReference type="Proteomes" id="UP000663848">
    <property type="component" value="Unassembled WGS sequence"/>
</dbReference>
<name>A0A822C9G7_9BILA</name>
<organism evidence="1 2">
    <name type="scientific">Rotaria socialis</name>
    <dbReference type="NCBI Taxonomy" id="392032"/>
    <lineage>
        <taxon>Eukaryota</taxon>
        <taxon>Metazoa</taxon>
        <taxon>Spiralia</taxon>
        <taxon>Gnathifera</taxon>
        <taxon>Rotifera</taxon>
        <taxon>Eurotatoria</taxon>
        <taxon>Bdelloidea</taxon>
        <taxon>Philodinida</taxon>
        <taxon>Philodinidae</taxon>
        <taxon>Rotaria</taxon>
    </lineage>
</organism>
<feature type="non-terminal residue" evidence="1">
    <location>
        <position position="1"/>
    </location>
</feature>
<evidence type="ECO:0000313" key="1">
    <source>
        <dbReference type="EMBL" id="CAF5031170.1"/>
    </source>
</evidence>
<proteinExistence type="predicted"/>
<dbReference type="AlphaFoldDB" id="A0A822C9G7"/>
<gene>
    <name evidence="1" type="ORF">QYT958_LOCUS40668</name>
</gene>
<dbReference type="EMBL" id="CAJOBR010042998">
    <property type="protein sequence ID" value="CAF5031170.1"/>
    <property type="molecule type" value="Genomic_DNA"/>
</dbReference>
<accession>A0A822C9G7</accession>
<comment type="caution">
    <text evidence="1">The sequence shown here is derived from an EMBL/GenBank/DDBJ whole genome shotgun (WGS) entry which is preliminary data.</text>
</comment>
<sequence>MCLEPNQVCVHHPDCQDLPLCYPLSMTSHELCPTISSTTTTTINIVDFYFGLHHLATYSPPPESDNKLCLTATWATNRIT</sequence>
<evidence type="ECO:0000313" key="2">
    <source>
        <dbReference type="Proteomes" id="UP000663848"/>
    </source>
</evidence>
<reference evidence="1" key="1">
    <citation type="submission" date="2021-02" db="EMBL/GenBank/DDBJ databases">
        <authorList>
            <person name="Nowell W R."/>
        </authorList>
    </citation>
    <scope>NUCLEOTIDE SEQUENCE</scope>
</reference>